<reference evidence="3 4" key="1">
    <citation type="submission" date="2015-09" db="EMBL/GenBank/DDBJ databases">
        <authorList>
            <consortium name="Pathogen Informatics"/>
        </authorList>
    </citation>
    <scope>NUCLEOTIDE SEQUENCE [LARGE SCALE GENOMIC DNA]</scope>
    <source>
        <strain evidence="3 4">2789STDY5834939</strain>
    </source>
</reference>
<dbReference type="EMBL" id="CZBE01000001">
    <property type="protein sequence ID" value="CUP25264.1"/>
    <property type="molecule type" value="Genomic_DNA"/>
</dbReference>
<evidence type="ECO:0000313" key="4">
    <source>
        <dbReference type="Proteomes" id="UP000095765"/>
    </source>
</evidence>
<feature type="region of interest" description="Disordered" evidence="1">
    <location>
        <begin position="228"/>
        <end position="451"/>
    </location>
</feature>
<feature type="signal peptide" evidence="2">
    <location>
        <begin position="1"/>
        <end position="23"/>
    </location>
</feature>
<dbReference type="Proteomes" id="UP000095765">
    <property type="component" value="Unassembled WGS sequence"/>
</dbReference>
<feature type="compositionally biased region" description="Basic and acidic residues" evidence="1">
    <location>
        <begin position="298"/>
        <end position="411"/>
    </location>
</feature>
<feature type="compositionally biased region" description="Gly residues" evidence="1">
    <location>
        <begin position="428"/>
        <end position="446"/>
    </location>
</feature>
<accession>A0A174LLR8</accession>
<dbReference type="AlphaFoldDB" id="A0A174LLR8"/>
<dbReference type="RefSeq" id="WP_055243794.1">
    <property type="nucleotide sequence ID" value="NZ_CP094682.1"/>
</dbReference>
<evidence type="ECO:0000256" key="1">
    <source>
        <dbReference type="SAM" id="MobiDB-lite"/>
    </source>
</evidence>
<feature type="chain" id="PRO_5008027072" evidence="2">
    <location>
        <begin position="24"/>
        <end position="549"/>
    </location>
</feature>
<protein>
    <submittedName>
        <fullName evidence="3">Uncharacterized protein</fullName>
    </submittedName>
</protein>
<feature type="compositionally biased region" description="Acidic residues" evidence="1">
    <location>
        <begin position="412"/>
        <end position="421"/>
    </location>
</feature>
<dbReference type="InterPro" id="IPR050972">
    <property type="entry name" value="SDr-like"/>
</dbReference>
<evidence type="ECO:0000313" key="3">
    <source>
        <dbReference type="EMBL" id="CUP25264.1"/>
    </source>
</evidence>
<keyword evidence="2" id="KW-0732">Signal</keyword>
<dbReference type="GeneID" id="78846209"/>
<dbReference type="PANTHER" id="PTHR34403:SF8">
    <property type="entry name" value="TOL-PAL SYSTEM PROTEIN TOLA"/>
    <property type="match status" value="1"/>
</dbReference>
<organism evidence="3 4">
    <name type="scientific">Anaerotruncus colihominis</name>
    <dbReference type="NCBI Taxonomy" id="169435"/>
    <lineage>
        <taxon>Bacteria</taxon>
        <taxon>Bacillati</taxon>
        <taxon>Bacillota</taxon>
        <taxon>Clostridia</taxon>
        <taxon>Eubacteriales</taxon>
        <taxon>Oscillospiraceae</taxon>
        <taxon>Anaerotruncus</taxon>
    </lineage>
</organism>
<feature type="compositionally biased region" description="Acidic residues" evidence="1">
    <location>
        <begin position="233"/>
        <end position="297"/>
    </location>
</feature>
<dbReference type="PANTHER" id="PTHR34403">
    <property type="entry name" value="TOL-PAL SYSTEM PROTEIN TOLA"/>
    <property type="match status" value="1"/>
</dbReference>
<proteinExistence type="predicted"/>
<gene>
    <name evidence="3" type="ORF">ERS852551_00236</name>
</gene>
<evidence type="ECO:0000256" key="2">
    <source>
        <dbReference type="SAM" id="SignalP"/>
    </source>
</evidence>
<name>A0A174LLR8_9FIRM</name>
<sequence length="549" mass="60188">MKRFLSIFTAAFLLLTCSIPAFADWSDDSADKVFIPDVPSFVSPNGNTTVKFETTNKEIQSDFIDNLSDAPYLVLLRQELTNGYYEGKYIGDDRRWWVYIVRFPTKKPASTLLGEFSYRNPRDADPMQFMPHVDGAKYILLQYDFKKDKLICNNQIYDAAQMLHFSYVIDASPLAGSIPNYPFKNTLVASAASSGKFNVLPEKFEIPVNGKDINRYYDWWLPIRTGTMPPEITDPDPDPDPDIDIDTDGDGIPDVNIDTDGDGEPDVNVDTDGDGEPDVNIDTDGDGEPDVNVDTDDDGKPDVDIDTNGDGKPDVDIDTNGDGKPDVDIDTDGDGKPDVDIDTDGDGKPDVDIDTDGDGKPDVDIDTDGDGKPDVDIDTNGDGKPDINIDTDGDGKPDINVDTNGDGKPDDNIDTDGDGWPDENVKPGGSGGGPGGGGGGTSGGGLDIPPKDDDWEYDGWHLFDPFDYDYTPPGSSWDDYDPLEGYDPFGSSIPSEFDYEDNLDYPYPWWVPDWAKNTGVMIHEKMETVLSERLRSRMRGGLFASRLCG</sequence>